<proteinExistence type="predicted"/>
<accession>A0A2A9HI00</accession>
<dbReference type="PANTHER" id="PTHR43244:SF2">
    <property type="entry name" value="CONSERVED HYPOTHETICAL ALANINE AND PROLINE-RICH PROTEIN"/>
    <property type="match status" value="1"/>
</dbReference>
<dbReference type="Proteomes" id="UP000223071">
    <property type="component" value="Unassembled WGS sequence"/>
</dbReference>
<dbReference type="InterPro" id="IPR011251">
    <property type="entry name" value="Luciferase-like_dom"/>
</dbReference>
<organism evidence="2 3">
    <name type="scientific">Tepidiforma thermophila (strain KCTC 52669 / CGMCC 1.13589 / G233)</name>
    <dbReference type="NCBI Taxonomy" id="2761530"/>
    <lineage>
        <taxon>Bacteria</taxon>
        <taxon>Bacillati</taxon>
        <taxon>Chloroflexota</taxon>
        <taxon>Tepidiformia</taxon>
        <taxon>Tepidiformales</taxon>
        <taxon>Tepidiformaceae</taxon>
        <taxon>Tepidiforma</taxon>
    </lineage>
</organism>
<dbReference type="InterPro" id="IPR036661">
    <property type="entry name" value="Luciferase-like_sf"/>
</dbReference>
<dbReference type="Gene3D" id="3.20.20.30">
    <property type="entry name" value="Luciferase-like domain"/>
    <property type="match status" value="1"/>
</dbReference>
<dbReference type="PANTHER" id="PTHR43244">
    <property type="match status" value="1"/>
</dbReference>
<feature type="domain" description="Luciferase-like" evidence="1">
    <location>
        <begin position="20"/>
        <end position="301"/>
    </location>
</feature>
<evidence type="ECO:0000313" key="3">
    <source>
        <dbReference type="Proteomes" id="UP000223071"/>
    </source>
</evidence>
<dbReference type="EMBL" id="PDJQ01000001">
    <property type="protein sequence ID" value="PFG75428.1"/>
    <property type="molecule type" value="Genomic_DNA"/>
</dbReference>
<comment type="caution">
    <text evidence="2">The sequence shown here is derived from an EMBL/GenBank/DDBJ whole genome shotgun (WGS) entry which is preliminary data.</text>
</comment>
<sequence length="310" mass="34022">MEAPHVSVMLRGWDIRTGTTGEMVLEAARRAEALGIDGLVAGDHVTFYGFGNDGLVTLTAAAAVTERIDLKTAVYLLPLRHPVPVALQVAQLDQLSMGRFTLGIGVGGEDPHEFWSCGVDPRTRGARANEAIAILRRLWTEDGVTFRGRHFTLEEVTVYPKPFRPVPIFVGGRSEAALRRAGRLGDGYTGIWLTPERFGEAMERVGAFAEEAGRDPGAVEGGMQFWTSVAADRAAARELVARGMEATYRLPFERFERYTPFGTAREVAEFIWAFVERGARHVNLITTQATPEEAIERAAEVRAALHELAD</sequence>
<dbReference type="SUPFAM" id="SSF51679">
    <property type="entry name" value="Bacterial luciferase-like"/>
    <property type="match status" value="1"/>
</dbReference>
<dbReference type="InterPro" id="IPR019921">
    <property type="entry name" value="Lucif-like_OxRdtase_Rv2161c"/>
</dbReference>
<dbReference type="AlphaFoldDB" id="A0A2A9HI00"/>
<reference evidence="2 3" key="1">
    <citation type="submission" date="2017-09" db="EMBL/GenBank/DDBJ databases">
        <title>Sequencing the genomes of two abundant thermophiles in Great Basin hot springs: Thermocrinis jamiesonii and novel Chloroflexi Thermoflexus hugenholtzii.</title>
        <authorList>
            <person name="Hedlund B."/>
        </authorList>
    </citation>
    <scope>NUCLEOTIDE SEQUENCE [LARGE SCALE GENOMIC DNA]</scope>
    <source>
        <strain evidence="2 3">G233</strain>
    </source>
</reference>
<keyword evidence="3" id="KW-1185">Reference proteome</keyword>
<dbReference type="InterPro" id="IPR050564">
    <property type="entry name" value="F420-G6PD/mer"/>
</dbReference>
<name>A0A2A9HI00_TEPT2</name>
<protein>
    <submittedName>
        <fullName evidence="2">Putative F420-dependent oxidoreductase</fullName>
    </submittedName>
</protein>
<evidence type="ECO:0000313" key="2">
    <source>
        <dbReference type="EMBL" id="PFG75428.1"/>
    </source>
</evidence>
<dbReference type="Pfam" id="PF00296">
    <property type="entry name" value="Bac_luciferase"/>
    <property type="match status" value="1"/>
</dbReference>
<dbReference type="NCBIfam" id="TIGR03619">
    <property type="entry name" value="F420_Rv2161c"/>
    <property type="match status" value="1"/>
</dbReference>
<dbReference type="GO" id="GO:0016705">
    <property type="term" value="F:oxidoreductase activity, acting on paired donors, with incorporation or reduction of molecular oxygen"/>
    <property type="evidence" value="ECO:0007669"/>
    <property type="project" value="InterPro"/>
</dbReference>
<gene>
    <name evidence="2" type="ORF">A9A59_2697</name>
</gene>
<dbReference type="RefSeq" id="WP_098504743.1">
    <property type="nucleotide sequence ID" value="NZ_PDJQ01000001.1"/>
</dbReference>
<evidence type="ECO:0000259" key="1">
    <source>
        <dbReference type="Pfam" id="PF00296"/>
    </source>
</evidence>